<evidence type="ECO:0000256" key="2">
    <source>
        <dbReference type="SAM" id="Phobius"/>
    </source>
</evidence>
<dbReference type="Proteomes" id="UP000254866">
    <property type="component" value="Unassembled WGS sequence"/>
</dbReference>
<dbReference type="GeneID" id="43601844"/>
<feature type="compositionally biased region" description="Pro residues" evidence="1">
    <location>
        <begin position="158"/>
        <end position="181"/>
    </location>
</feature>
<feature type="transmembrane region" description="Helical" evidence="2">
    <location>
        <begin position="51"/>
        <end position="70"/>
    </location>
</feature>
<dbReference type="RefSeq" id="XP_031866261.1">
    <property type="nucleotide sequence ID" value="XM_032017618.1"/>
</dbReference>
<gene>
    <name evidence="3" type="ORF">BP5553_08995</name>
</gene>
<name>A0A370TDJ6_9HELO</name>
<dbReference type="OrthoDB" id="3524679at2759"/>
<comment type="caution">
    <text evidence="3">The sequence shown here is derived from an EMBL/GenBank/DDBJ whole genome shotgun (WGS) entry which is preliminary data.</text>
</comment>
<keyword evidence="4" id="KW-1185">Reference proteome</keyword>
<keyword evidence="2" id="KW-1133">Transmembrane helix</keyword>
<dbReference type="EMBL" id="NPIC01000010">
    <property type="protein sequence ID" value="RDL32539.1"/>
    <property type="molecule type" value="Genomic_DNA"/>
</dbReference>
<sequence length="181" mass="19299">MRFQESVAIRNLAYGLAIPEIILSTNALSTSEDLIRETISVQNSASLVLPAISWVAFALGILSLILLRRFDWDGLAKATQILLWGSTACSFAAAWSVTYIVAAMDAATTGSRQARIVKGPALMALQWSTFAFVIFITCLVHIITTNPASSAKATSKPSTPPTQPPPPKGPPPPTRPPPSKV</sequence>
<protein>
    <submittedName>
        <fullName evidence="3">Uncharacterized protein</fullName>
    </submittedName>
</protein>
<accession>A0A370TDJ6</accession>
<keyword evidence="2" id="KW-0472">Membrane</keyword>
<feature type="transmembrane region" description="Helical" evidence="2">
    <location>
        <begin position="124"/>
        <end position="143"/>
    </location>
</feature>
<evidence type="ECO:0000256" key="1">
    <source>
        <dbReference type="SAM" id="MobiDB-lite"/>
    </source>
</evidence>
<reference evidence="3 4" key="1">
    <citation type="journal article" date="2018" name="IMA Fungus">
        <title>IMA Genome-F 9: Draft genome sequence of Annulohypoxylon stygium, Aspergillus mulundensis, Berkeleyomyces basicola (syn. Thielaviopsis basicola), Ceratocystis smalleyi, two Cercospora beticola strains, Coleophoma cylindrospora, Fusarium fracticaudum, Phialophora cf. hyalina, and Morchella septimelata.</title>
        <authorList>
            <person name="Wingfield B.D."/>
            <person name="Bills G.F."/>
            <person name="Dong Y."/>
            <person name="Huang W."/>
            <person name="Nel W.J."/>
            <person name="Swalarsk-Parry B.S."/>
            <person name="Vaghefi N."/>
            <person name="Wilken P.M."/>
            <person name="An Z."/>
            <person name="de Beer Z.W."/>
            <person name="De Vos L."/>
            <person name="Chen L."/>
            <person name="Duong T.A."/>
            <person name="Gao Y."/>
            <person name="Hammerbacher A."/>
            <person name="Kikkert J.R."/>
            <person name="Li Y."/>
            <person name="Li H."/>
            <person name="Li K."/>
            <person name="Li Q."/>
            <person name="Liu X."/>
            <person name="Ma X."/>
            <person name="Naidoo K."/>
            <person name="Pethybridge S.J."/>
            <person name="Sun J."/>
            <person name="Steenkamp E.T."/>
            <person name="van der Nest M.A."/>
            <person name="van Wyk S."/>
            <person name="Wingfield M.J."/>
            <person name="Xiong C."/>
            <person name="Yue Q."/>
            <person name="Zhang X."/>
        </authorList>
    </citation>
    <scope>NUCLEOTIDE SEQUENCE [LARGE SCALE GENOMIC DNA]</scope>
    <source>
        <strain evidence="3 4">BP 5553</strain>
    </source>
</reference>
<proteinExistence type="predicted"/>
<organism evidence="3 4">
    <name type="scientific">Venustampulla echinocandica</name>
    <dbReference type="NCBI Taxonomy" id="2656787"/>
    <lineage>
        <taxon>Eukaryota</taxon>
        <taxon>Fungi</taxon>
        <taxon>Dikarya</taxon>
        <taxon>Ascomycota</taxon>
        <taxon>Pezizomycotina</taxon>
        <taxon>Leotiomycetes</taxon>
        <taxon>Helotiales</taxon>
        <taxon>Pleuroascaceae</taxon>
        <taxon>Venustampulla</taxon>
    </lineage>
</organism>
<evidence type="ECO:0000313" key="3">
    <source>
        <dbReference type="EMBL" id="RDL32539.1"/>
    </source>
</evidence>
<feature type="transmembrane region" description="Helical" evidence="2">
    <location>
        <begin position="82"/>
        <end position="104"/>
    </location>
</feature>
<evidence type="ECO:0000313" key="4">
    <source>
        <dbReference type="Proteomes" id="UP000254866"/>
    </source>
</evidence>
<keyword evidence="2" id="KW-0812">Transmembrane</keyword>
<dbReference type="AlphaFoldDB" id="A0A370TDJ6"/>
<feature type="region of interest" description="Disordered" evidence="1">
    <location>
        <begin position="149"/>
        <end position="181"/>
    </location>
</feature>